<dbReference type="OrthoDB" id="982085at2"/>
<dbReference type="AlphaFoldDB" id="A0A1H4A358"/>
<dbReference type="EMBL" id="FNQY01000013">
    <property type="protein sequence ID" value="SEA30479.1"/>
    <property type="molecule type" value="Genomic_DNA"/>
</dbReference>
<name>A0A1H4A358_9BACT</name>
<protein>
    <submittedName>
        <fullName evidence="1">Uncharacterized protein</fullName>
    </submittedName>
</protein>
<reference evidence="1 2" key="1">
    <citation type="submission" date="2016-10" db="EMBL/GenBank/DDBJ databases">
        <authorList>
            <person name="de Groot N.N."/>
        </authorList>
    </citation>
    <scope>NUCLEOTIDE SEQUENCE [LARGE SCALE GENOMIC DNA]</scope>
    <source>
        <strain evidence="1 2">Vu-144</strain>
    </source>
</reference>
<dbReference type="RefSeq" id="WP_091398551.1">
    <property type="nucleotide sequence ID" value="NZ_FNQY01000013.1"/>
</dbReference>
<evidence type="ECO:0000313" key="1">
    <source>
        <dbReference type="EMBL" id="SEA30479.1"/>
    </source>
</evidence>
<accession>A0A1H4A358</accession>
<organism evidence="1 2">
    <name type="scientific">Arachidicoccus rhizosphaerae</name>
    <dbReference type="NCBI Taxonomy" id="551991"/>
    <lineage>
        <taxon>Bacteria</taxon>
        <taxon>Pseudomonadati</taxon>
        <taxon>Bacteroidota</taxon>
        <taxon>Chitinophagia</taxon>
        <taxon>Chitinophagales</taxon>
        <taxon>Chitinophagaceae</taxon>
        <taxon>Arachidicoccus</taxon>
    </lineage>
</organism>
<sequence>MLDEIVNLIKNAAGEAVQAHPDVPNEQASAVAEEASHSILGDLENGLKGCGISDILGMLTGKKSDIAGNSTTQSMTGNLASKLTEKLGISPAAASALGASIIPTVLSKLTGKVNDPSDNSLDLQGVINQLTGGKTAGIDLKSILDRNGDGEINLGDAVSMFTGGDSNATGQQQSGGGILDKLKGMFGA</sequence>
<dbReference type="Proteomes" id="UP000199041">
    <property type="component" value="Unassembled WGS sequence"/>
</dbReference>
<keyword evidence="2" id="KW-1185">Reference proteome</keyword>
<evidence type="ECO:0000313" key="2">
    <source>
        <dbReference type="Proteomes" id="UP000199041"/>
    </source>
</evidence>
<dbReference type="STRING" id="551991.SAMN05192529_11336"/>
<proteinExistence type="predicted"/>
<gene>
    <name evidence="1" type="ORF">SAMN05192529_11336</name>
</gene>